<dbReference type="InterPro" id="IPR022049">
    <property type="entry name" value="FAM69_kinase_dom"/>
</dbReference>
<dbReference type="Gene3D" id="1.10.238.10">
    <property type="entry name" value="EF-hand"/>
    <property type="match status" value="1"/>
</dbReference>
<dbReference type="AlphaFoldDB" id="A0AAD9JJ36"/>
<evidence type="ECO:0000256" key="6">
    <source>
        <dbReference type="ARBA" id="ARBA00022989"/>
    </source>
</evidence>
<accession>A0AAD9JJ36</accession>
<evidence type="ECO:0000256" key="3">
    <source>
        <dbReference type="ARBA" id="ARBA00022692"/>
    </source>
</evidence>
<evidence type="ECO:0000256" key="8">
    <source>
        <dbReference type="ARBA" id="ARBA00023157"/>
    </source>
</evidence>
<dbReference type="GO" id="GO:0005789">
    <property type="term" value="C:endoplasmic reticulum membrane"/>
    <property type="evidence" value="ECO:0007669"/>
    <property type="project" value="UniProtKB-SubCell"/>
</dbReference>
<evidence type="ECO:0000256" key="2">
    <source>
        <dbReference type="ARBA" id="ARBA00006338"/>
    </source>
</evidence>
<name>A0AAD9JJ36_9ANNE</name>
<dbReference type="PANTHER" id="PTHR21093:SF6">
    <property type="entry name" value="EF-HAND DOMAIN-CONTAINING PROTEIN"/>
    <property type="match status" value="1"/>
</dbReference>
<keyword evidence="5" id="KW-0735">Signal-anchor</keyword>
<dbReference type="SUPFAM" id="SSF47473">
    <property type="entry name" value="EF-hand"/>
    <property type="match status" value="1"/>
</dbReference>
<dbReference type="InterPro" id="IPR029244">
    <property type="entry name" value="FAM69_N"/>
</dbReference>
<keyword evidence="12" id="KW-1185">Reference proteome</keyword>
<dbReference type="Pfam" id="PF12260">
    <property type="entry name" value="PIP49_C"/>
    <property type="match status" value="1"/>
</dbReference>
<evidence type="ECO:0000256" key="4">
    <source>
        <dbReference type="ARBA" id="ARBA00022824"/>
    </source>
</evidence>
<dbReference type="PANTHER" id="PTHR21093">
    <property type="entry name" value="DIVERGENT PROTEIN KINASE DOMAIN 1C-RELATED"/>
    <property type="match status" value="1"/>
</dbReference>
<keyword evidence="4" id="KW-0256">Endoplasmic reticulum</keyword>
<sequence>MQARILAVWDKFTTGNLTPKEILRDEMSKRRLKRYAVIFCLFASVVMILMYLTSDNCHKNYHVEMLCREFFAGNVAGAMCRQLCVEKLLHLGSCSRDRHGNLIFTINSTAVVKMRDRYHAGVTSFSTVYLHPKQGISMDQFRVMVNEHLIQHLGDANHKQRADRLMETADVNKDDKVSLAEAKTLWSLLKQNEFLVLQIFKNSFHIPQISQFCGEAYMVSNLPDSSRRKLYNMQGLLNKLLFRGLFSWTFPRWTDRGKVAVGLLEFTLDVYQHHSDGSFYLCDTNETNVGFTQKFDFLMHDMSGVLPQKTLESLLQDLKCTRNKQCSYTEHCRTICNVDEGRCTGQLVRPNLSLICDILKPYLLPDMPKVIRADFLNLIARCVKLWTMAPDFEVQHSLIINDLRSLLWRHIRSEV</sequence>
<evidence type="ECO:0000256" key="1">
    <source>
        <dbReference type="ARBA" id="ARBA00004648"/>
    </source>
</evidence>
<comment type="similarity">
    <text evidence="2">Belongs to the DIPK family.</text>
</comment>
<dbReference type="Pfam" id="PF14875">
    <property type="entry name" value="PIP49_N"/>
    <property type="match status" value="1"/>
</dbReference>
<evidence type="ECO:0000256" key="7">
    <source>
        <dbReference type="ARBA" id="ARBA00023136"/>
    </source>
</evidence>
<dbReference type="Proteomes" id="UP001208570">
    <property type="component" value="Unassembled WGS sequence"/>
</dbReference>
<gene>
    <name evidence="11" type="ORF">LSH36_299g03011</name>
</gene>
<dbReference type="InterPro" id="IPR002048">
    <property type="entry name" value="EF_hand_dom"/>
</dbReference>
<evidence type="ECO:0000259" key="10">
    <source>
        <dbReference type="PROSITE" id="PS50222"/>
    </source>
</evidence>
<protein>
    <recommendedName>
        <fullName evidence="10">EF-hand domain-containing protein</fullName>
    </recommendedName>
</protein>
<keyword evidence="7 9" id="KW-0472">Membrane</keyword>
<organism evidence="11 12">
    <name type="scientific">Paralvinella palmiformis</name>
    <dbReference type="NCBI Taxonomy" id="53620"/>
    <lineage>
        <taxon>Eukaryota</taxon>
        <taxon>Metazoa</taxon>
        <taxon>Spiralia</taxon>
        <taxon>Lophotrochozoa</taxon>
        <taxon>Annelida</taxon>
        <taxon>Polychaeta</taxon>
        <taxon>Sedentaria</taxon>
        <taxon>Canalipalpata</taxon>
        <taxon>Terebellida</taxon>
        <taxon>Terebelliformia</taxon>
        <taxon>Alvinellidae</taxon>
        <taxon>Paralvinella</taxon>
    </lineage>
</organism>
<keyword evidence="6 9" id="KW-1133">Transmembrane helix</keyword>
<keyword evidence="8" id="KW-1015">Disulfide bond</keyword>
<dbReference type="EMBL" id="JAODUP010000299">
    <property type="protein sequence ID" value="KAK2153380.1"/>
    <property type="molecule type" value="Genomic_DNA"/>
</dbReference>
<proteinExistence type="inferred from homology"/>
<comment type="subcellular location">
    <subcellularLocation>
        <location evidence="1">Endoplasmic reticulum membrane</location>
        <topology evidence="1">Single-pass type II membrane protein</topology>
    </subcellularLocation>
</comment>
<evidence type="ECO:0000256" key="9">
    <source>
        <dbReference type="SAM" id="Phobius"/>
    </source>
</evidence>
<evidence type="ECO:0000313" key="11">
    <source>
        <dbReference type="EMBL" id="KAK2153380.1"/>
    </source>
</evidence>
<dbReference type="InterPro" id="IPR011992">
    <property type="entry name" value="EF-hand-dom_pair"/>
</dbReference>
<dbReference type="SMART" id="SM01299">
    <property type="entry name" value="PIP49_N"/>
    <property type="match status" value="1"/>
</dbReference>
<feature type="domain" description="EF-hand" evidence="10">
    <location>
        <begin position="157"/>
        <end position="192"/>
    </location>
</feature>
<evidence type="ECO:0000256" key="5">
    <source>
        <dbReference type="ARBA" id="ARBA00022968"/>
    </source>
</evidence>
<keyword evidence="3 9" id="KW-0812">Transmembrane</keyword>
<feature type="transmembrane region" description="Helical" evidence="9">
    <location>
        <begin position="34"/>
        <end position="52"/>
    </location>
</feature>
<reference evidence="11" key="1">
    <citation type="journal article" date="2023" name="Mol. Biol. Evol.">
        <title>Third-Generation Sequencing Reveals the Adaptive Role of the Epigenome in Three Deep-Sea Polychaetes.</title>
        <authorList>
            <person name="Perez M."/>
            <person name="Aroh O."/>
            <person name="Sun Y."/>
            <person name="Lan Y."/>
            <person name="Juniper S.K."/>
            <person name="Young C.R."/>
            <person name="Angers B."/>
            <person name="Qian P.Y."/>
        </authorList>
    </citation>
    <scope>NUCLEOTIDE SEQUENCE</scope>
    <source>
        <strain evidence="11">P08H-3</strain>
    </source>
</reference>
<dbReference type="PROSITE" id="PS50222">
    <property type="entry name" value="EF_HAND_2"/>
    <property type="match status" value="1"/>
</dbReference>
<dbReference type="GO" id="GO:0005509">
    <property type="term" value="F:calcium ion binding"/>
    <property type="evidence" value="ECO:0007669"/>
    <property type="project" value="InterPro"/>
</dbReference>
<comment type="caution">
    <text evidence="11">The sequence shown here is derived from an EMBL/GenBank/DDBJ whole genome shotgun (WGS) entry which is preliminary data.</text>
</comment>
<evidence type="ECO:0000313" key="12">
    <source>
        <dbReference type="Proteomes" id="UP001208570"/>
    </source>
</evidence>